<dbReference type="PANTHER" id="PTHR33988">
    <property type="entry name" value="ENDORIBONUCLEASE MAZF-RELATED"/>
    <property type="match status" value="1"/>
</dbReference>
<dbReference type="InterPro" id="IPR003477">
    <property type="entry name" value="PemK-like"/>
</dbReference>
<dbReference type="PANTHER" id="PTHR33988:SF2">
    <property type="entry name" value="ENDORIBONUCLEASE MAZF"/>
    <property type="match status" value="1"/>
</dbReference>
<evidence type="ECO:0000313" key="1">
    <source>
        <dbReference type="EMBL" id="MFC1851729.1"/>
    </source>
</evidence>
<comment type="caution">
    <text evidence="1">The sequence shown here is derived from an EMBL/GenBank/DDBJ whole genome shotgun (WGS) entry which is preliminary data.</text>
</comment>
<sequence length="104" mass="11822">MRRGEVRWYKFKKPDKRRPVIILTRNSALEYLHEVTVAPVTTTIRDIPTEIFLSADDGMKNDCAINLDHIQTVSKDKIGGLITSLHPEKLDQIKSAVLFALGFD</sequence>
<keyword evidence="2" id="KW-1185">Reference proteome</keyword>
<dbReference type="EMBL" id="JBHPBY010000219">
    <property type="protein sequence ID" value="MFC1851729.1"/>
    <property type="molecule type" value="Genomic_DNA"/>
</dbReference>
<accession>A0ABV6YZW2</accession>
<name>A0ABV6YZW2_UNCC1</name>
<dbReference type="InterPro" id="IPR011067">
    <property type="entry name" value="Plasmid_toxin/cell-grow_inhib"/>
</dbReference>
<organism evidence="1 2">
    <name type="scientific">candidate division CSSED10-310 bacterium</name>
    <dbReference type="NCBI Taxonomy" id="2855610"/>
    <lineage>
        <taxon>Bacteria</taxon>
        <taxon>Bacteria division CSSED10-310</taxon>
    </lineage>
</organism>
<dbReference type="Gene3D" id="2.30.30.110">
    <property type="match status" value="1"/>
</dbReference>
<dbReference type="SUPFAM" id="SSF50118">
    <property type="entry name" value="Cell growth inhibitor/plasmid maintenance toxic component"/>
    <property type="match status" value="1"/>
</dbReference>
<protein>
    <submittedName>
        <fullName evidence="1">Type II toxin-antitoxin system PemK/MazF family toxin</fullName>
    </submittedName>
</protein>
<gene>
    <name evidence="1" type="ORF">ACFL27_16180</name>
</gene>
<reference evidence="1 2" key="1">
    <citation type="submission" date="2024-09" db="EMBL/GenBank/DDBJ databases">
        <title>Laminarin stimulates single cell rates of sulfate reduction while oxygen inhibits transcriptomic activity in coastal marine sediment.</title>
        <authorList>
            <person name="Lindsay M."/>
            <person name="Orcutt B."/>
            <person name="Emerson D."/>
            <person name="Stepanauskas R."/>
            <person name="D'Angelo T."/>
        </authorList>
    </citation>
    <scope>NUCLEOTIDE SEQUENCE [LARGE SCALE GENOMIC DNA]</scope>
    <source>
        <strain evidence="1">SAG AM-311-K15</strain>
    </source>
</reference>
<proteinExistence type="predicted"/>
<evidence type="ECO:0000313" key="2">
    <source>
        <dbReference type="Proteomes" id="UP001594351"/>
    </source>
</evidence>
<dbReference type="Proteomes" id="UP001594351">
    <property type="component" value="Unassembled WGS sequence"/>
</dbReference>
<dbReference type="Pfam" id="PF02452">
    <property type="entry name" value="PemK_toxin"/>
    <property type="match status" value="1"/>
</dbReference>